<evidence type="ECO:0000256" key="1">
    <source>
        <dbReference type="ARBA" id="ARBA00004370"/>
    </source>
</evidence>
<dbReference type="GO" id="GO:0016020">
    <property type="term" value="C:membrane"/>
    <property type="evidence" value="ECO:0007669"/>
    <property type="project" value="UniProtKB-SubCell"/>
</dbReference>
<keyword evidence="6" id="KW-0325">Glycoprotein</keyword>
<protein>
    <submittedName>
        <fullName evidence="8">Uncharacterized protein</fullName>
    </submittedName>
</protein>
<comment type="similarity">
    <text evidence="2">Belongs to the CD36 family.</text>
</comment>
<evidence type="ECO:0000313" key="8">
    <source>
        <dbReference type="EMBL" id="GMI08065.1"/>
    </source>
</evidence>
<evidence type="ECO:0000256" key="7">
    <source>
        <dbReference type="SAM" id="MobiDB-lite"/>
    </source>
</evidence>
<dbReference type="AlphaFoldDB" id="A0A9W7F973"/>
<dbReference type="OrthoDB" id="18585at2759"/>
<feature type="region of interest" description="Disordered" evidence="7">
    <location>
        <begin position="230"/>
        <end position="249"/>
    </location>
</feature>
<keyword evidence="5" id="KW-0472">Membrane</keyword>
<comment type="subcellular location">
    <subcellularLocation>
        <location evidence="1">Membrane</location>
    </subcellularLocation>
</comment>
<evidence type="ECO:0000256" key="2">
    <source>
        <dbReference type="ARBA" id="ARBA00010532"/>
    </source>
</evidence>
<comment type="caution">
    <text evidence="8">The sequence shown here is derived from an EMBL/GenBank/DDBJ whole genome shotgun (WGS) entry which is preliminary data.</text>
</comment>
<feature type="compositionally biased region" description="Polar residues" evidence="7">
    <location>
        <begin position="236"/>
        <end position="249"/>
    </location>
</feature>
<dbReference type="Proteomes" id="UP001165122">
    <property type="component" value="Unassembled WGS sequence"/>
</dbReference>
<evidence type="ECO:0000256" key="5">
    <source>
        <dbReference type="ARBA" id="ARBA00023136"/>
    </source>
</evidence>
<gene>
    <name evidence="8" type="ORF">TrLO_g14281</name>
</gene>
<feature type="region of interest" description="Disordered" evidence="7">
    <location>
        <begin position="9"/>
        <end position="31"/>
    </location>
</feature>
<proteinExistence type="inferred from homology"/>
<keyword evidence="3" id="KW-0812">Transmembrane</keyword>
<keyword evidence="9" id="KW-1185">Reference proteome</keyword>
<dbReference type="EMBL" id="BRXW01000119">
    <property type="protein sequence ID" value="GMI08065.1"/>
    <property type="molecule type" value="Genomic_DNA"/>
</dbReference>
<dbReference type="InterPro" id="IPR002159">
    <property type="entry name" value="CD36_fam"/>
</dbReference>
<evidence type="ECO:0000256" key="6">
    <source>
        <dbReference type="ARBA" id="ARBA00023180"/>
    </source>
</evidence>
<keyword evidence="4" id="KW-1133">Transmembrane helix</keyword>
<sequence length="249" mass="26297">MKGGDLELNDIGSTGSGAGNPMHDGGKGFGHSDSDTISLTGGGNVKRGLSCNCCTLIGGLTMVFGVVIIALGQTLGKGMIPAAYDPVVLMDTGLKDVQSGFFVCLNHEAGSSKTNEGWEAFQNVDFLEGTADPARENKPDEMAVKAYDIYYLYHITNPSAHLLGSVAEVVEVGPFVMRSFDEYFDMEIGEEGYLSYKSGSVHVFLDEVQVVTGPGKDDTIVTLKEVRLRGGGGSELTHSQRGAASEATN</sequence>
<evidence type="ECO:0000313" key="9">
    <source>
        <dbReference type="Proteomes" id="UP001165122"/>
    </source>
</evidence>
<reference evidence="9" key="1">
    <citation type="journal article" date="2023" name="Commun. Biol.">
        <title>Genome analysis of Parmales, the sister group of diatoms, reveals the evolutionary specialization of diatoms from phago-mixotrophs to photoautotrophs.</title>
        <authorList>
            <person name="Ban H."/>
            <person name="Sato S."/>
            <person name="Yoshikawa S."/>
            <person name="Yamada K."/>
            <person name="Nakamura Y."/>
            <person name="Ichinomiya M."/>
            <person name="Sato N."/>
            <person name="Blanc-Mathieu R."/>
            <person name="Endo H."/>
            <person name="Kuwata A."/>
            <person name="Ogata H."/>
        </authorList>
    </citation>
    <scope>NUCLEOTIDE SEQUENCE [LARGE SCALE GENOMIC DNA]</scope>
    <source>
        <strain evidence="9">NIES 3700</strain>
    </source>
</reference>
<evidence type="ECO:0000256" key="4">
    <source>
        <dbReference type="ARBA" id="ARBA00022989"/>
    </source>
</evidence>
<accession>A0A9W7F973</accession>
<evidence type="ECO:0000256" key="3">
    <source>
        <dbReference type="ARBA" id="ARBA00022692"/>
    </source>
</evidence>
<name>A0A9W7F973_9STRA</name>
<dbReference type="Pfam" id="PF01130">
    <property type="entry name" value="CD36"/>
    <property type="match status" value="1"/>
</dbReference>
<organism evidence="8 9">
    <name type="scientific">Triparma laevis f. longispina</name>
    <dbReference type="NCBI Taxonomy" id="1714387"/>
    <lineage>
        <taxon>Eukaryota</taxon>
        <taxon>Sar</taxon>
        <taxon>Stramenopiles</taxon>
        <taxon>Ochrophyta</taxon>
        <taxon>Bolidophyceae</taxon>
        <taxon>Parmales</taxon>
        <taxon>Triparmaceae</taxon>
        <taxon>Triparma</taxon>
    </lineage>
</organism>